<accession>A0ACC0YA93</accession>
<protein>
    <submittedName>
        <fullName evidence="1">Uncharacterized protein</fullName>
    </submittedName>
</protein>
<keyword evidence="2" id="KW-1185">Reference proteome</keyword>
<gene>
    <name evidence="1" type="ORF">Pint_25361</name>
</gene>
<name>A0ACC0YA93_9ROSI</name>
<reference evidence="2" key="1">
    <citation type="journal article" date="2023" name="G3 (Bethesda)">
        <title>Genome assembly and association tests identify interacting loci associated with vigor, precocity, and sex in interspecific pistachio rootstocks.</title>
        <authorList>
            <person name="Palmer W."/>
            <person name="Jacygrad E."/>
            <person name="Sagayaradj S."/>
            <person name="Cavanaugh K."/>
            <person name="Han R."/>
            <person name="Bertier L."/>
            <person name="Beede B."/>
            <person name="Kafkas S."/>
            <person name="Golino D."/>
            <person name="Preece J."/>
            <person name="Michelmore R."/>
        </authorList>
    </citation>
    <scope>NUCLEOTIDE SEQUENCE [LARGE SCALE GENOMIC DNA]</scope>
</reference>
<organism evidence="1 2">
    <name type="scientific">Pistacia integerrima</name>
    <dbReference type="NCBI Taxonomy" id="434235"/>
    <lineage>
        <taxon>Eukaryota</taxon>
        <taxon>Viridiplantae</taxon>
        <taxon>Streptophyta</taxon>
        <taxon>Embryophyta</taxon>
        <taxon>Tracheophyta</taxon>
        <taxon>Spermatophyta</taxon>
        <taxon>Magnoliopsida</taxon>
        <taxon>eudicotyledons</taxon>
        <taxon>Gunneridae</taxon>
        <taxon>Pentapetalae</taxon>
        <taxon>rosids</taxon>
        <taxon>malvids</taxon>
        <taxon>Sapindales</taxon>
        <taxon>Anacardiaceae</taxon>
        <taxon>Pistacia</taxon>
    </lineage>
</organism>
<sequence>MDMSVVLPEECLCKIVSLTSPKDACRLSVVSPFFKCAADSDTVWESFLPSDYEGIISNSASPSLFSTCSSKKDLYFHFANKPIFVNSANTSFALEKESGKVCCMVGAKAGISLTWGSKSYWTWPSLPESRFPEVAELKPVCWFEVGGKIETKLLSPETTYAAYLVFKFADSRNGFDTRPVELCFYVGGMEEEERSKVFLDAQAGAPNLSQDRGDGWREIEIGEFFKKHGENGGVVYSLFDFDGISSKQGLIIEGIELRPKSV</sequence>
<proteinExistence type="predicted"/>
<evidence type="ECO:0000313" key="2">
    <source>
        <dbReference type="Proteomes" id="UP001163603"/>
    </source>
</evidence>
<evidence type="ECO:0000313" key="1">
    <source>
        <dbReference type="EMBL" id="KAJ0034010.1"/>
    </source>
</evidence>
<dbReference type="EMBL" id="CM047742">
    <property type="protein sequence ID" value="KAJ0034010.1"/>
    <property type="molecule type" value="Genomic_DNA"/>
</dbReference>
<comment type="caution">
    <text evidence="1">The sequence shown here is derived from an EMBL/GenBank/DDBJ whole genome shotgun (WGS) entry which is preliminary data.</text>
</comment>
<dbReference type="Proteomes" id="UP001163603">
    <property type="component" value="Chromosome 7"/>
</dbReference>